<dbReference type="InterPro" id="IPR036567">
    <property type="entry name" value="RHF-like"/>
</dbReference>
<proteinExistence type="predicted"/>
<dbReference type="NCBIfam" id="TIGR00741">
    <property type="entry name" value="yfiA"/>
    <property type="match status" value="1"/>
</dbReference>
<organism evidence="1 2">
    <name type="scientific">Formosa maritima</name>
    <dbReference type="NCBI Taxonomy" id="2592046"/>
    <lineage>
        <taxon>Bacteria</taxon>
        <taxon>Pseudomonadati</taxon>
        <taxon>Bacteroidota</taxon>
        <taxon>Flavobacteriia</taxon>
        <taxon>Flavobacteriales</taxon>
        <taxon>Flavobacteriaceae</taxon>
        <taxon>Formosa</taxon>
    </lineage>
</organism>
<dbReference type="Gene3D" id="3.30.160.100">
    <property type="entry name" value="Ribosome hibernation promotion factor-like"/>
    <property type="match status" value="1"/>
</dbReference>
<dbReference type="InterPro" id="IPR003489">
    <property type="entry name" value="RHF/RaiA"/>
</dbReference>
<evidence type="ECO:0000313" key="1">
    <source>
        <dbReference type="EMBL" id="TYA56034.1"/>
    </source>
</evidence>
<dbReference type="AlphaFoldDB" id="A0A5D0GAX5"/>
<sequence>MNIIIQYVNMDSSESLSKYTTEKLQKLAKRYDWLISCDVFFKQDNNQKAQGKICNMELSLPGPKIFATSTEKNFEMAVKETINDLDIQLKKRKNTYSTH</sequence>
<protein>
    <submittedName>
        <fullName evidence="1">Ribosome-associated translation inhibitor RaiA</fullName>
    </submittedName>
</protein>
<reference evidence="1 2" key="1">
    <citation type="submission" date="2019-08" db="EMBL/GenBank/DDBJ databases">
        <title>Formosa sediminis sp. nov., isolated from marine sediment.</title>
        <authorList>
            <person name="Cao W.R."/>
        </authorList>
    </citation>
    <scope>NUCLEOTIDE SEQUENCE [LARGE SCALE GENOMIC DNA]</scope>
    <source>
        <strain evidence="1 2">1494</strain>
    </source>
</reference>
<dbReference type="OrthoDB" id="9808702at2"/>
<accession>A0A5D0GAX5</accession>
<keyword evidence="2" id="KW-1185">Reference proteome</keyword>
<comment type="caution">
    <text evidence="1">The sequence shown here is derived from an EMBL/GenBank/DDBJ whole genome shotgun (WGS) entry which is preliminary data.</text>
</comment>
<dbReference type="Proteomes" id="UP000324550">
    <property type="component" value="Unassembled WGS sequence"/>
</dbReference>
<dbReference type="RefSeq" id="WP_148454774.1">
    <property type="nucleotide sequence ID" value="NZ_VSFC01000032.1"/>
</dbReference>
<dbReference type="SUPFAM" id="SSF69754">
    <property type="entry name" value="Ribosome binding protein Y (YfiA homologue)"/>
    <property type="match status" value="1"/>
</dbReference>
<name>A0A5D0GAX5_9FLAO</name>
<dbReference type="EMBL" id="VSFC01000032">
    <property type="protein sequence ID" value="TYA56034.1"/>
    <property type="molecule type" value="Genomic_DNA"/>
</dbReference>
<gene>
    <name evidence="1" type="primary">raiA</name>
    <name evidence="1" type="ORF">FVF61_07060</name>
</gene>
<dbReference type="Pfam" id="PF02482">
    <property type="entry name" value="Ribosomal_S30AE"/>
    <property type="match status" value="1"/>
</dbReference>
<evidence type="ECO:0000313" key="2">
    <source>
        <dbReference type="Proteomes" id="UP000324550"/>
    </source>
</evidence>